<dbReference type="RefSeq" id="XP_011070024.1">
    <property type="nucleotide sequence ID" value="XM_011071722.2"/>
</dbReference>
<dbReference type="GeneID" id="105155775"/>
<name>A0A6I9SSD2_SESIN</name>
<sequence length="1588" mass="176250">MRVGIEEMDIELLEIGVKLRKGAIFTVKLCFRSVCSHPFLVGMLCFLIFLYRLSPFIFSFLVSASPVLVCTAVLLGTLLSFGQPNIPEIEIEEKTTYEAVSIKTGVSEDATVVEKNESFYVERFSEKRRDEAEESTEQTDLLAGKLGEVCRENGSDDTAPLIEERSREIELNDGEMWEAERGLGDLGYKEKAEWNEEILNDGEVGENHYASDAKVNDEVLESDDEKSEADSFDSEKVNVDSLDSPPRSPWARVEEREDKEEEVQGEDEEDGDSDSDSDRAESSSPDASMADIIPMLDELHPLLDEEAPRPVHISRDGSDVASERSPKSSTRSHESDDETENQEDLEAADDDNEDGEDEEDGQGDKEEQTKSAITWTEEDQKNLMDLGSSEIERNQRLENLILRRRARKNMGVFPERNLIDLESADLPFNITPISTRRQNPFDLPHDSYDDSGLPPIPGSAPSILLPRRNPFDIPYDSSEEKPDLMGDGFQEEFTSTFQSREPFFRRHESFTVRPSIFAPSRQDVKMRPYFVPERTFSEESSYSSFQRQLSELSDSKVSSVPETESIGSVEDLQDRKLSNEDNRQEVEAIPQMEEIAEGAQSGEPELISLEKEDLHREPEPIPEMASVSEHVGHGSQSSEEDSLELGLAEKKGIEVDELHFQFEDVAYHYRQENVTRPVEVQATEYLSNSDVVEQRYSRDSSSSSLSEVSERVFTEMLGEELPVLEEGGRASAAGEPSITTQTSVESADLNITSTLVRDIPNRGPVYDSSPREVRNNFSSSSSSLDVHPESDPGLPPVIVKRTVSLLDRESEDSSQEIREHDNVSTDSSEVNLRPETEGSSAAPSIIPDVSILLKSSVEASVEENPIEKHIQTLDKSSEDQNLDQPQEDKYLSVSERENPIEVSEPMFESEAELSISMEETVQSPNSRTDAYRGIDENLNSTHYAEANTSVFYDKAMDEPILEHLSEVQASSSTVESLEVDLTTQKSNIPQIQELDHEPSSNITPPLIPDFISFPSSASETTTSRIVEEADEIKEIDEGLLSELDNVGDFSMNQWGSGSTEFEKHVDPVEESLPSAYHAETSTTRVFEVDLVEVNETEAGKLSENSREDIHVHEGDVAYISELQTSEGSIVEHIDAPQPEFNKRDDQDSPDGETSEDETLSKENEVQPAHFVVNHNYEDNISGISEVEVHSIEDVNSVVKKAELMSLETEVLAAEVEVSYQGQVDMDSTSGMPELEANTTKDINLALKQISAEEIQEPVVLEPPPVVDADTTARMPELEASTIEDIDLAFKQISAKEIEKPVMLEPTPAELIVDTDTTSRMPELEVSSIEDIDLAFKQISAKESEKPVVLEASIAEPAFDTDTASRMPEVEASRIEDIDLAFKQIGAEEIEKPVVLEPPQAESTIEETVTKHSEDEKSHRDSSVIRSTHETSILEARPIEDVTLDNKPSNECSIESRGLPDSVNHNLNLVELEETQGTTSELYVAHPVPSEDTTLRPEQVSDGNTEEQLKLKLDVGSVEIEVDKAGSSVESSTVKEVNVFTAEKPGPEVKAPKDLHSASPLKGKGKSSKSSSSSSSSSSESSSSDSDRE</sequence>
<feature type="compositionally biased region" description="Basic and acidic residues" evidence="1">
    <location>
        <begin position="572"/>
        <end position="586"/>
    </location>
</feature>
<feature type="compositionally biased region" description="Low complexity" evidence="1">
    <location>
        <begin position="1567"/>
        <end position="1588"/>
    </location>
</feature>
<feature type="compositionally biased region" description="Basic and acidic residues" evidence="1">
    <location>
        <begin position="205"/>
        <end position="217"/>
    </location>
</feature>
<feature type="region of interest" description="Disordered" evidence="1">
    <location>
        <begin position="1407"/>
        <end position="1426"/>
    </location>
</feature>
<feature type="compositionally biased region" description="Basic and acidic residues" evidence="1">
    <location>
        <begin position="297"/>
        <end position="334"/>
    </location>
</feature>
<keyword evidence="2" id="KW-0812">Transmembrane</keyword>
<feature type="compositionally biased region" description="Basic and acidic residues" evidence="1">
    <location>
        <begin position="1129"/>
        <end position="1146"/>
    </location>
</feature>
<feature type="compositionally biased region" description="Basic and acidic residues" evidence="1">
    <location>
        <begin position="608"/>
        <end position="619"/>
    </location>
</feature>
<evidence type="ECO:0000313" key="4">
    <source>
        <dbReference type="RefSeq" id="XP_011070024.1"/>
    </source>
</evidence>
<feature type="compositionally biased region" description="Polar residues" evidence="1">
    <location>
        <begin position="538"/>
        <end position="566"/>
    </location>
</feature>
<proteinExistence type="predicted"/>
<dbReference type="OrthoDB" id="1908091at2759"/>
<reference evidence="4 5" key="1">
    <citation type="submission" date="2025-04" db="UniProtKB">
        <authorList>
            <consortium name="RefSeq"/>
        </authorList>
    </citation>
    <scope>IDENTIFICATION</scope>
</reference>
<feature type="region of interest" description="Disordered" evidence="1">
    <location>
        <begin position="199"/>
        <end position="394"/>
    </location>
</feature>
<feature type="compositionally biased region" description="Acidic residues" evidence="1">
    <location>
        <begin position="335"/>
        <end position="361"/>
    </location>
</feature>
<feature type="compositionally biased region" description="Acidic residues" evidence="1">
    <location>
        <begin position="257"/>
        <end position="275"/>
    </location>
</feature>
<keyword evidence="3" id="KW-1185">Reference proteome</keyword>
<keyword evidence="2" id="KW-1133">Transmembrane helix</keyword>
<dbReference type="RefSeq" id="XP_011070025.1">
    <property type="nucleotide sequence ID" value="XM_011071723.2"/>
</dbReference>
<dbReference type="Proteomes" id="UP000504604">
    <property type="component" value="Linkage group LG2"/>
</dbReference>
<dbReference type="KEGG" id="sind:105155775"/>
<feature type="region of interest" description="Disordered" evidence="1">
    <location>
        <begin position="1129"/>
        <end position="1165"/>
    </location>
</feature>
<feature type="region of interest" description="Disordered" evidence="1">
    <location>
        <begin position="537"/>
        <end position="621"/>
    </location>
</feature>
<feature type="transmembrane region" description="Helical" evidence="2">
    <location>
        <begin position="29"/>
        <end position="51"/>
    </location>
</feature>
<feature type="region of interest" description="Disordered" evidence="1">
    <location>
        <begin position="758"/>
        <end position="843"/>
    </location>
</feature>
<evidence type="ECO:0000256" key="1">
    <source>
        <dbReference type="SAM" id="MobiDB-lite"/>
    </source>
</evidence>
<dbReference type="PANTHER" id="PTHR33870">
    <property type="entry name" value="CARDIOMYOPATHY-ASSOCIATED PROTEIN"/>
    <property type="match status" value="1"/>
</dbReference>
<keyword evidence="2" id="KW-0472">Membrane</keyword>
<evidence type="ECO:0000256" key="2">
    <source>
        <dbReference type="SAM" id="Phobius"/>
    </source>
</evidence>
<feature type="compositionally biased region" description="Acidic residues" evidence="1">
    <location>
        <begin position="1147"/>
        <end position="1157"/>
    </location>
</feature>
<evidence type="ECO:0000313" key="3">
    <source>
        <dbReference type="Proteomes" id="UP000504604"/>
    </source>
</evidence>
<protein>
    <submittedName>
        <fullName evidence="4 5">Uncharacterized protein LOC105155775</fullName>
    </submittedName>
</protein>
<feature type="compositionally biased region" description="Basic and acidic residues" evidence="1">
    <location>
        <begin position="1544"/>
        <end position="1555"/>
    </location>
</feature>
<accession>A0A6I9SSD2</accession>
<feature type="compositionally biased region" description="Acidic residues" evidence="1">
    <location>
        <begin position="218"/>
        <end position="232"/>
    </location>
</feature>
<dbReference type="PANTHER" id="PTHR33870:SF4">
    <property type="entry name" value="CARDIOMYOPATHY-ASSOCIATED PROTEIN"/>
    <property type="match status" value="1"/>
</dbReference>
<gene>
    <name evidence="4 5" type="primary">LOC105155775</name>
</gene>
<evidence type="ECO:0000313" key="5">
    <source>
        <dbReference type="RefSeq" id="XP_011070025.1"/>
    </source>
</evidence>
<feature type="region of interest" description="Disordered" evidence="1">
    <location>
        <begin position="1539"/>
        <end position="1588"/>
    </location>
</feature>
<feature type="region of interest" description="Disordered" evidence="1">
    <location>
        <begin position="435"/>
        <end position="487"/>
    </location>
</feature>
<organism evidence="3 4">
    <name type="scientific">Sesamum indicum</name>
    <name type="common">Oriental sesame</name>
    <name type="synonym">Sesamum orientale</name>
    <dbReference type="NCBI Taxonomy" id="4182"/>
    <lineage>
        <taxon>Eukaryota</taxon>
        <taxon>Viridiplantae</taxon>
        <taxon>Streptophyta</taxon>
        <taxon>Embryophyta</taxon>
        <taxon>Tracheophyta</taxon>
        <taxon>Spermatophyta</taxon>
        <taxon>Magnoliopsida</taxon>
        <taxon>eudicotyledons</taxon>
        <taxon>Gunneridae</taxon>
        <taxon>Pentapetalae</taxon>
        <taxon>asterids</taxon>
        <taxon>lamiids</taxon>
        <taxon>Lamiales</taxon>
        <taxon>Pedaliaceae</taxon>
        <taxon>Sesamum</taxon>
    </lineage>
</organism>